<evidence type="ECO:0000256" key="1">
    <source>
        <dbReference type="SAM" id="MobiDB-lite"/>
    </source>
</evidence>
<proteinExistence type="predicted"/>
<accession>A0A7J5YVR6</accession>
<evidence type="ECO:0000313" key="3">
    <source>
        <dbReference type="Proteomes" id="UP000518266"/>
    </source>
</evidence>
<comment type="caution">
    <text evidence="2">The sequence shown here is derived from an EMBL/GenBank/DDBJ whole genome shotgun (WGS) entry which is preliminary data.</text>
</comment>
<protein>
    <submittedName>
        <fullName evidence="2">Uncharacterized protein</fullName>
    </submittedName>
</protein>
<feature type="region of interest" description="Disordered" evidence="1">
    <location>
        <begin position="84"/>
        <end position="109"/>
    </location>
</feature>
<name>A0A7J5YVR6_DISMA</name>
<organism evidence="2 3">
    <name type="scientific">Dissostichus mawsoni</name>
    <name type="common">Antarctic cod</name>
    <dbReference type="NCBI Taxonomy" id="36200"/>
    <lineage>
        <taxon>Eukaryota</taxon>
        <taxon>Metazoa</taxon>
        <taxon>Chordata</taxon>
        <taxon>Craniata</taxon>
        <taxon>Vertebrata</taxon>
        <taxon>Euteleostomi</taxon>
        <taxon>Actinopterygii</taxon>
        <taxon>Neopterygii</taxon>
        <taxon>Teleostei</taxon>
        <taxon>Neoteleostei</taxon>
        <taxon>Acanthomorphata</taxon>
        <taxon>Eupercaria</taxon>
        <taxon>Perciformes</taxon>
        <taxon>Notothenioidei</taxon>
        <taxon>Nototheniidae</taxon>
        <taxon>Dissostichus</taxon>
    </lineage>
</organism>
<reference evidence="2 3" key="1">
    <citation type="submission" date="2020-03" db="EMBL/GenBank/DDBJ databases">
        <title>Dissostichus mawsoni Genome sequencing and assembly.</title>
        <authorList>
            <person name="Park H."/>
        </authorList>
    </citation>
    <scope>NUCLEOTIDE SEQUENCE [LARGE SCALE GENOMIC DNA]</scope>
    <source>
        <strain evidence="2">DM0001</strain>
        <tissue evidence="2">Muscle</tissue>
    </source>
</reference>
<keyword evidence="3" id="KW-1185">Reference proteome</keyword>
<dbReference type="OrthoDB" id="8927199at2759"/>
<dbReference type="AlphaFoldDB" id="A0A7J5YVR6"/>
<dbReference type="Proteomes" id="UP000518266">
    <property type="component" value="Unassembled WGS sequence"/>
</dbReference>
<dbReference type="EMBL" id="JAAKFY010000009">
    <property type="protein sequence ID" value="KAF3852829.1"/>
    <property type="molecule type" value="Genomic_DNA"/>
</dbReference>
<evidence type="ECO:0000313" key="2">
    <source>
        <dbReference type="EMBL" id="KAF3852829.1"/>
    </source>
</evidence>
<gene>
    <name evidence="2" type="ORF">F7725_006184</name>
</gene>
<sequence length="148" mass="16297">MVSGSVMGVLISGRILYDLRTLVKTASVRGQTCKRVIYIDRSICAFKGGQTCNRVIYTERSICALKGSSVDISCTYSSFEDDLDSDPEYENDSHTAAQAEQRGAGRHGVKSVRVTVPAVTLHKVSVIFFRRSPDGNKEEGHLKIPQQE</sequence>